<dbReference type="Proteomes" id="UP001165269">
    <property type="component" value="Unassembled WGS sequence"/>
</dbReference>
<evidence type="ECO:0000313" key="3">
    <source>
        <dbReference type="Proteomes" id="UP001165269"/>
    </source>
</evidence>
<name>A0ABS9Y2G1_9ACTN</name>
<evidence type="ECO:0000313" key="2">
    <source>
        <dbReference type="EMBL" id="MCI3271392.1"/>
    </source>
</evidence>
<dbReference type="RefSeq" id="WP_242763898.1">
    <property type="nucleotide sequence ID" value="NZ_JALDAY010000003.1"/>
</dbReference>
<organism evidence="2 3">
    <name type="scientific">Streptomyces cylindrosporus</name>
    <dbReference type="NCBI Taxonomy" id="2927583"/>
    <lineage>
        <taxon>Bacteria</taxon>
        <taxon>Bacillati</taxon>
        <taxon>Actinomycetota</taxon>
        <taxon>Actinomycetes</taxon>
        <taxon>Kitasatosporales</taxon>
        <taxon>Streptomycetaceae</taxon>
        <taxon>Streptomyces</taxon>
    </lineage>
</organism>
<evidence type="ECO:0008006" key="4">
    <source>
        <dbReference type="Google" id="ProtNLM"/>
    </source>
</evidence>
<dbReference type="EMBL" id="JALDAY010000003">
    <property type="protein sequence ID" value="MCI3271392.1"/>
    <property type="molecule type" value="Genomic_DNA"/>
</dbReference>
<feature type="region of interest" description="Disordered" evidence="1">
    <location>
        <begin position="36"/>
        <end position="56"/>
    </location>
</feature>
<protein>
    <recommendedName>
        <fullName evidence="4">Phage tail protein</fullName>
    </recommendedName>
</protein>
<gene>
    <name evidence="2" type="ORF">MQP27_09745</name>
</gene>
<reference evidence="2" key="1">
    <citation type="submission" date="2022-03" db="EMBL/GenBank/DDBJ databases">
        <title>Streptomyces 7R015 and 7R016 isolated from Barleria lupulina in Thailand.</title>
        <authorList>
            <person name="Kanchanasin P."/>
            <person name="Phongsopitanun W."/>
            <person name="Tanasupawat S."/>
        </authorList>
    </citation>
    <scope>NUCLEOTIDE SEQUENCE</scope>
    <source>
        <strain evidence="2">7R015</strain>
    </source>
</reference>
<comment type="caution">
    <text evidence="2">The sequence shown here is derived from an EMBL/GenBank/DDBJ whole genome shotgun (WGS) entry which is preliminary data.</text>
</comment>
<dbReference type="NCBIfam" id="NF047353">
    <property type="entry name" value="tube_lmo2291"/>
    <property type="match status" value="1"/>
</dbReference>
<evidence type="ECO:0000256" key="1">
    <source>
        <dbReference type="SAM" id="MobiDB-lite"/>
    </source>
</evidence>
<keyword evidence="3" id="KW-1185">Reference proteome</keyword>
<feature type="compositionally biased region" description="Polar residues" evidence="1">
    <location>
        <begin position="43"/>
        <end position="53"/>
    </location>
</feature>
<accession>A0ABS9Y2G1</accession>
<proteinExistence type="predicted"/>
<sequence>MALQKYNARDVDFQIEDFLSPGTWITIGGLNTFTKGHSEETTDTTTYASAGQEESQKMQIGKTLGLQGLRLRDDTTGAGDSGQAKVEALAERLGENSLGRVRFSHKNDTTWLVWTAHVALGDQGGGNNDKVSWECTFTRSGAESTVAKP</sequence>